<name>A0ABW3DP07_9ACTN</name>
<sequence>MEPLRLAVIVGGVRQGRFGPAVANWFVGQARSRGDAAAGVLPDRLLWWADALREARNGNPYNDRKQAA</sequence>
<comment type="caution">
    <text evidence="1">The sequence shown here is derived from an EMBL/GenBank/DDBJ whole genome shotgun (WGS) entry which is preliminary data.</text>
</comment>
<proteinExistence type="predicted"/>
<evidence type="ECO:0000313" key="2">
    <source>
        <dbReference type="Proteomes" id="UP001597024"/>
    </source>
</evidence>
<dbReference type="EMBL" id="JBHTHX010000223">
    <property type="protein sequence ID" value="MFD0884762.1"/>
    <property type="molecule type" value="Genomic_DNA"/>
</dbReference>
<keyword evidence="2" id="KW-1185">Reference proteome</keyword>
<accession>A0ABW3DP07</accession>
<gene>
    <name evidence="1" type="ORF">ACFQ08_09405</name>
</gene>
<protein>
    <submittedName>
        <fullName evidence="1">Uncharacterized protein</fullName>
    </submittedName>
</protein>
<reference evidence="2" key="1">
    <citation type="journal article" date="2019" name="Int. J. Syst. Evol. Microbiol.">
        <title>The Global Catalogue of Microorganisms (GCM) 10K type strain sequencing project: providing services to taxonomists for standard genome sequencing and annotation.</title>
        <authorList>
            <consortium name="The Broad Institute Genomics Platform"/>
            <consortium name="The Broad Institute Genome Sequencing Center for Infectious Disease"/>
            <person name="Wu L."/>
            <person name="Ma J."/>
        </authorList>
    </citation>
    <scope>NUCLEOTIDE SEQUENCE [LARGE SCALE GENOMIC DNA]</scope>
    <source>
        <strain evidence="2">CCUG 62974</strain>
    </source>
</reference>
<evidence type="ECO:0000313" key="1">
    <source>
        <dbReference type="EMBL" id="MFD0884762.1"/>
    </source>
</evidence>
<dbReference type="Proteomes" id="UP001597024">
    <property type="component" value="Unassembled WGS sequence"/>
</dbReference>
<organism evidence="1 2">
    <name type="scientific">Streptosporangium algeriense</name>
    <dbReference type="NCBI Taxonomy" id="1682748"/>
    <lineage>
        <taxon>Bacteria</taxon>
        <taxon>Bacillati</taxon>
        <taxon>Actinomycetota</taxon>
        <taxon>Actinomycetes</taxon>
        <taxon>Streptosporangiales</taxon>
        <taxon>Streptosporangiaceae</taxon>
        <taxon>Streptosporangium</taxon>
    </lineage>
</organism>